<keyword evidence="4 5" id="KW-0539">Nucleus</keyword>
<dbReference type="AlphaFoldDB" id="A0AAE2D461"/>
<dbReference type="EMBL" id="JALJAT010000004">
    <property type="protein sequence ID" value="KAK4470517.1"/>
    <property type="molecule type" value="Genomic_DNA"/>
</dbReference>
<dbReference type="GO" id="GO:0005634">
    <property type="term" value="C:nucleus"/>
    <property type="evidence" value="ECO:0007669"/>
    <property type="project" value="UniProtKB-SubCell"/>
</dbReference>
<evidence type="ECO:0000256" key="6">
    <source>
        <dbReference type="RuleBase" id="RU000682"/>
    </source>
</evidence>
<dbReference type="InterPro" id="IPR017970">
    <property type="entry name" value="Homeobox_CS"/>
</dbReference>
<gene>
    <name evidence="9" type="ORF">MN116_006063</name>
</gene>
<dbReference type="GO" id="GO:0000981">
    <property type="term" value="F:DNA-binding transcription factor activity, RNA polymerase II-specific"/>
    <property type="evidence" value="ECO:0007669"/>
    <property type="project" value="InterPro"/>
</dbReference>
<evidence type="ECO:0000256" key="2">
    <source>
        <dbReference type="ARBA" id="ARBA00023125"/>
    </source>
</evidence>
<dbReference type="PANTHER" id="PTHR24329">
    <property type="entry name" value="HOMEOBOX PROTEIN ARISTALESS"/>
    <property type="match status" value="1"/>
</dbReference>
<dbReference type="Proteomes" id="UP001292079">
    <property type="component" value="Unassembled WGS sequence"/>
</dbReference>
<dbReference type="PROSITE" id="PS00027">
    <property type="entry name" value="HOMEOBOX_1"/>
    <property type="match status" value="1"/>
</dbReference>
<accession>A0AAE2D461</accession>
<feature type="DNA-binding region" description="Homeobox" evidence="5">
    <location>
        <begin position="114"/>
        <end position="188"/>
    </location>
</feature>
<dbReference type="GO" id="GO:0000977">
    <property type="term" value="F:RNA polymerase II transcription regulatory region sequence-specific DNA binding"/>
    <property type="evidence" value="ECO:0007669"/>
    <property type="project" value="TreeGrafter"/>
</dbReference>
<proteinExistence type="predicted"/>
<dbReference type="InterPro" id="IPR009057">
    <property type="entry name" value="Homeodomain-like_sf"/>
</dbReference>
<sequence length="636" mass="71796">MPTTAARAAGTTPIDQCDNTSCNNNNDSNNNQNTNYSRCITTSPMLRSTNYDMSKFALPIDKSNKSSKSNDDTSNFLVNNAFNPNNSMFNHINDNHIHTINPVINGNSRDKVKKRRNRTTFTSHQLNEMERIFQIDTINKLKVLEVTYKKTHYPDVYAREQLALRTGLTEARVQVWFQNRRAKWRKRERIGGNGSSINGSSDLGLQISLPKQSDLSINNNSNNSSTSSTAVFAAAAAACAMAAAVTAGTNLQGNNLSTTQNHLHKHVNNGNTISNPYLFSGSNSSSFIPTSHMSDTLRIDGLLDQQNSIDANVNNYETNLVHHSKHFYESNPYLSLTLNKLARSGINCNEFSRRSTHESDAIASTNPVNSEKFDGKHLFRDDLNILPTPLNENTDFYVSLNNKIGYIQHSDESNQHHQQQHSSSESNANFMYDRWQPITDIRRHSAKHSLPTNDIIDQQRKYSSSLSSRLQWSLNAQNSTSNKDNNEISCNCYSTSRQRDQNDQSHTNQSNNNKNDMNDTSKATTEVTTTTSIENSHTLWNSSEPNNSLYMNDTCTDNLELVNTSMKGNRTTSSSSITKSSSDNNKSEDIKSNLKWKFSTEFKESDWLFNKQMTHFYDEQNSTLKSTTFTENKLFM</sequence>
<reference evidence="9" key="1">
    <citation type="submission" date="2022-04" db="EMBL/GenBank/DDBJ databases">
        <authorList>
            <person name="Xu L."/>
            <person name="Lv Z."/>
        </authorList>
    </citation>
    <scope>NUCLEOTIDE SEQUENCE</scope>
    <source>
        <strain evidence="9">LV_2022a</strain>
    </source>
</reference>
<comment type="caution">
    <text evidence="9">The sequence shown here is derived from an EMBL/GenBank/DDBJ whole genome shotgun (WGS) entry which is preliminary data.</text>
</comment>
<feature type="compositionally biased region" description="Low complexity" evidence="7">
    <location>
        <begin position="507"/>
        <end position="531"/>
    </location>
</feature>
<evidence type="ECO:0000313" key="9">
    <source>
        <dbReference type="EMBL" id="KAK4470517.1"/>
    </source>
</evidence>
<keyword evidence="2 5" id="KW-0238">DNA-binding</keyword>
<feature type="compositionally biased region" description="Polar residues" evidence="7">
    <location>
        <begin position="532"/>
        <end position="547"/>
    </location>
</feature>
<dbReference type="SMART" id="SM00389">
    <property type="entry name" value="HOX"/>
    <property type="match status" value="1"/>
</dbReference>
<reference evidence="9" key="2">
    <citation type="journal article" date="2023" name="Infect Dis Poverty">
        <title>Chromosome-scale genome of the human blood fluke Schistosoma mekongi and its implications for public health.</title>
        <authorList>
            <person name="Zhou M."/>
            <person name="Xu L."/>
            <person name="Xu D."/>
            <person name="Chen W."/>
            <person name="Khan J."/>
            <person name="Hu Y."/>
            <person name="Huang H."/>
            <person name="Wei H."/>
            <person name="Zhang Y."/>
            <person name="Chusongsang P."/>
            <person name="Tanasarnprasert K."/>
            <person name="Hu X."/>
            <person name="Limpanont Y."/>
            <person name="Lv Z."/>
        </authorList>
    </citation>
    <scope>NUCLEOTIDE SEQUENCE</scope>
    <source>
        <strain evidence="9">LV_2022a</strain>
    </source>
</reference>
<feature type="domain" description="Homeobox" evidence="8">
    <location>
        <begin position="112"/>
        <end position="187"/>
    </location>
</feature>
<keyword evidence="10" id="KW-1185">Reference proteome</keyword>
<keyword evidence="3 5" id="KW-0371">Homeobox</keyword>
<dbReference type="InterPro" id="IPR001356">
    <property type="entry name" value="HD"/>
</dbReference>
<evidence type="ECO:0000313" key="10">
    <source>
        <dbReference type="Proteomes" id="UP001292079"/>
    </source>
</evidence>
<feature type="region of interest" description="Disordered" evidence="7">
    <location>
        <begin position="495"/>
        <end position="547"/>
    </location>
</feature>
<dbReference type="FunFam" id="1.10.10.60:FF:000679">
    <property type="entry name" value="Homeobox protein aristaless"/>
    <property type="match status" value="1"/>
</dbReference>
<dbReference type="PROSITE" id="PS50071">
    <property type="entry name" value="HOMEOBOX_2"/>
    <property type="match status" value="1"/>
</dbReference>
<feature type="compositionally biased region" description="Low complexity" evidence="7">
    <location>
        <begin position="571"/>
        <end position="584"/>
    </location>
</feature>
<dbReference type="Gene3D" id="1.10.10.60">
    <property type="entry name" value="Homeodomain-like"/>
    <property type="match status" value="1"/>
</dbReference>
<protein>
    <recommendedName>
        <fullName evidence="8">Homeobox domain-containing protein</fullName>
    </recommendedName>
</protein>
<comment type="subcellular location">
    <subcellularLocation>
        <location evidence="1 5 6">Nucleus</location>
    </subcellularLocation>
</comment>
<dbReference type="PANTHER" id="PTHR24329:SF543">
    <property type="entry name" value="FI01017P-RELATED"/>
    <property type="match status" value="1"/>
</dbReference>
<name>A0AAE2D461_SCHME</name>
<feature type="region of interest" description="Disordered" evidence="7">
    <location>
        <begin position="566"/>
        <end position="589"/>
    </location>
</feature>
<dbReference type="Pfam" id="PF00046">
    <property type="entry name" value="Homeodomain"/>
    <property type="match status" value="1"/>
</dbReference>
<dbReference type="InterPro" id="IPR050649">
    <property type="entry name" value="Paired_Homeobox_TFs"/>
</dbReference>
<evidence type="ECO:0000256" key="7">
    <source>
        <dbReference type="SAM" id="MobiDB-lite"/>
    </source>
</evidence>
<evidence type="ECO:0000256" key="5">
    <source>
        <dbReference type="PROSITE-ProRule" id="PRU00108"/>
    </source>
</evidence>
<organism evidence="9 10">
    <name type="scientific">Schistosoma mekongi</name>
    <name type="common">Parasitic worm</name>
    <dbReference type="NCBI Taxonomy" id="38744"/>
    <lineage>
        <taxon>Eukaryota</taxon>
        <taxon>Metazoa</taxon>
        <taxon>Spiralia</taxon>
        <taxon>Lophotrochozoa</taxon>
        <taxon>Platyhelminthes</taxon>
        <taxon>Trematoda</taxon>
        <taxon>Digenea</taxon>
        <taxon>Strigeidida</taxon>
        <taxon>Schistosomatoidea</taxon>
        <taxon>Schistosomatidae</taxon>
        <taxon>Schistosoma</taxon>
    </lineage>
</organism>
<evidence type="ECO:0000256" key="1">
    <source>
        <dbReference type="ARBA" id="ARBA00004123"/>
    </source>
</evidence>
<evidence type="ECO:0000259" key="8">
    <source>
        <dbReference type="PROSITE" id="PS50071"/>
    </source>
</evidence>
<dbReference type="CDD" id="cd00086">
    <property type="entry name" value="homeodomain"/>
    <property type="match status" value="1"/>
</dbReference>
<dbReference type="SUPFAM" id="SSF46689">
    <property type="entry name" value="Homeodomain-like"/>
    <property type="match status" value="1"/>
</dbReference>
<evidence type="ECO:0000256" key="3">
    <source>
        <dbReference type="ARBA" id="ARBA00023155"/>
    </source>
</evidence>
<evidence type="ECO:0000256" key="4">
    <source>
        <dbReference type="ARBA" id="ARBA00023242"/>
    </source>
</evidence>